<feature type="region of interest" description="Disordered" evidence="4">
    <location>
        <begin position="521"/>
        <end position="546"/>
    </location>
</feature>
<dbReference type="GO" id="GO:0003723">
    <property type="term" value="F:RNA binding"/>
    <property type="evidence" value="ECO:0007669"/>
    <property type="project" value="UniProtKB-UniRule"/>
</dbReference>
<feature type="domain" description="RRM" evidence="5">
    <location>
        <begin position="27"/>
        <end position="100"/>
    </location>
</feature>
<sequence length="1113" mass="124072">MGLKFWIFNLAFDSYRSEAGSRTQMSIIIRLQNLPWAADSGDIRRYFAGLSIPEGGVHIVGGEMGDAFIAFSTDEDARLAMEKDGGKIHEMQIKLLLSSRTEMMRVIEKARQQNLALQSQYTMPLTQPMIPMQQPIIQMQQPVMSAQQPIMSAQQPIIPGQQPMMSIPQPMMPAQQPIISVQQPVVPMQQSSRMVGAPVVEGDRKRGRSPSPSHRRGRDKSPPRDRRRSPDRRDRSKRDRSRSPARRGSRDIDRRGDRFKRDDRRYDEGSRYRDDRHSDREDNKRHDADGLNRHSSDGYRQSSNHSYYGSSVSAVTSTGYNYDSSQMMGNSGSFYNFPANEKSNALAMDKQNSPASNAVSASSTQAYMQQSMSFTGMPYDQAPQVGKEAVSNPVNDQMRDKRRRSRFDGEYASSQEPPFFPSPTQNQKAVENSTFGDKRGTVQDFRPATRDVAWSQHEDQQENTQWTKKRSALLEPPTSKNGDSLQVVPMDLEQSPPPTPESKNPFGISDQYVTQIAPAVFPTNDVPPKKEETGRRGPETRNDNQWREPPITVEVKGIPPDVRINEMLDLFSNISIPSSNICIKANNQGAEKVFIRFNHPSECVEVLNRQPYYIRNYCCQVSPCPVEAFEAATAASSNSGKPCPKLVPREEDLFVQLKGLPFSCNEVDIEHFFKGLRIVDMVIEMSPDGRCTGVGFVQFSSSSDFRVALSMNGNMIGHRYITISVASKEIAGQARKSSDHLPKRAKSPPHSSGPSGNFSSSRSPRRPKGPNEISSSSLGNGPTPSSHVRPTNFSVSLRCLPDHVTNADIAEFFRETGIGIRAFHIMLNADKLPNGDAFIEVASKGEADAAVSLNGKMMRGKRVSVTHISFQRMSEILHGPPTTLTPPPAPGPLLQTPPSHDRPRRPLIPHVPEEPFADHPPDNPPIFDGPPNDHPSYEHPRGERPFPPRGNRPRPDFPRGGQPRPEFSRGGQPRPDFPRGERPRMDGPFRGGGRPRMERPGGPPHGRMRAPFPSRPPYGGPPPSRGSIPPGFGAPGCVVAVNNLHFRASLEDVLDFFKDYKLTKDSVMRRFNENDQVTGEARVAFQTPREAQKAVRELNHKPIMGRSLSLALL</sequence>
<feature type="region of interest" description="Disordered" evidence="4">
    <location>
        <begin position="732"/>
        <end position="789"/>
    </location>
</feature>
<gene>
    <name evidence="6" type="ORF">LARSCL_LOCUS17937</name>
</gene>
<dbReference type="EMBL" id="CAXIEN010000317">
    <property type="protein sequence ID" value="CAL1292962.1"/>
    <property type="molecule type" value="Genomic_DNA"/>
</dbReference>
<dbReference type="Gene3D" id="3.30.70.330">
    <property type="match status" value="4"/>
</dbReference>
<accession>A0AAV2BA86</accession>
<dbReference type="InterPro" id="IPR000504">
    <property type="entry name" value="RRM_dom"/>
</dbReference>
<keyword evidence="2 3" id="KW-0694">RNA-binding</keyword>
<comment type="caution">
    <text evidence="6">The sequence shown here is derived from an EMBL/GenBank/DDBJ whole genome shotgun (WGS) entry which is preliminary data.</text>
</comment>
<feature type="compositionally biased region" description="Polar residues" evidence="4">
    <location>
        <begin position="412"/>
        <end position="435"/>
    </location>
</feature>
<evidence type="ECO:0000256" key="3">
    <source>
        <dbReference type="PROSITE-ProRule" id="PRU00176"/>
    </source>
</evidence>
<dbReference type="InterPro" id="IPR012677">
    <property type="entry name" value="Nucleotide-bd_a/b_plait_sf"/>
</dbReference>
<feature type="compositionally biased region" description="Basic and acidic residues" evidence="4">
    <location>
        <begin position="935"/>
        <end position="946"/>
    </location>
</feature>
<dbReference type="SMART" id="SM00360">
    <property type="entry name" value="RRM"/>
    <property type="match status" value="5"/>
</dbReference>
<evidence type="ECO:0000313" key="6">
    <source>
        <dbReference type="EMBL" id="CAL1292962.1"/>
    </source>
</evidence>
<evidence type="ECO:0000256" key="1">
    <source>
        <dbReference type="ARBA" id="ARBA00022737"/>
    </source>
</evidence>
<dbReference type="InterPro" id="IPR035979">
    <property type="entry name" value="RBD_domain_sf"/>
</dbReference>
<feature type="domain" description="RRM" evidence="5">
    <location>
        <begin position="1037"/>
        <end position="1113"/>
    </location>
</feature>
<protein>
    <recommendedName>
        <fullName evidence="5">RRM domain-containing protein</fullName>
    </recommendedName>
</protein>
<evidence type="ECO:0000313" key="7">
    <source>
        <dbReference type="Proteomes" id="UP001497382"/>
    </source>
</evidence>
<feature type="compositionally biased region" description="Pro residues" evidence="4">
    <location>
        <begin position="1013"/>
        <end position="1024"/>
    </location>
</feature>
<feature type="domain" description="RRM" evidence="5">
    <location>
        <begin position="793"/>
        <end position="870"/>
    </location>
</feature>
<name>A0AAV2BA86_9ARAC</name>
<dbReference type="PANTHER" id="PTHR13976">
    <property type="entry name" value="HETEROGENEOUS NUCLEAR RIBONUCLEOPROTEIN-RELATED"/>
    <property type="match status" value="1"/>
</dbReference>
<evidence type="ECO:0000256" key="2">
    <source>
        <dbReference type="ARBA" id="ARBA00022884"/>
    </source>
</evidence>
<feature type="compositionally biased region" description="Basic and acidic residues" evidence="4">
    <location>
        <begin position="976"/>
        <end position="987"/>
    </location>
</feature>
<feature type="region of interest" description="Disordered" evidence="4">
    <location>
        <begin position="385"/>
        <end position="503"/>
    </location>
</feature>
<keyword evidence="1" id="KW-0677">Repeat</keyword>
<dbReference type="CDD" id="cd12510">
    <property type="entry name" value="RRM1_RBM12_like"/>
    <property type="match status" value="1"/>
</dbReference>
<reference evidence="6 7" key="1">
    <citation type="submission" date="2024-04" db="EMBL/GenBank/DDBJ databases">
        <authorList>
            <person name="Rising A."/>
            <person name="Reimegard J."/>
            <person name="Sonavane S."/>
            <person name="Akerstrom W."/>
            <person name="Nylinder S."/>
            <person name="Hedman E."/>
            <person name="Kallberg Y."/>
        </authorList>
    </citation>
    <scope>NUCLEOTIDE SEQUENCE [LARGE SCALE GENOMIC DNA]</scope>
</reference>
<feature type="compositionally biased region" description="Basic and acidic residues" evidence="4">
    <location>
        <begin position="911"/>
        <end position="921"/>
    </location>
</feature>
<dbReference type="Proteomes" id="UP001497382">
    <property type="component" value="Unassembled WGS sequence"/>
</dbReference>
<feature type="compositionally biased region" description="Basic residues" evidence="4">
    <location>
        <begin position="205"/>
        <end position="218"/>
    </location>
</feature>
<feature type="compositionally biased region" description="Basic and acidic residues" evidence="4">
    <location>
        <begin position="527"/>
        <end position="546"/>
    </location>
</feature>
<dbReference type="AlphaFoldDB" id="A0AAV2BA86"/>
<evidence type="ECO:0000259" key="5">
    <source>
        <dbReference type="PROSITE" id="PS50102"/>
    </source>
</evidence>
<feature type="region of interest" description="Disordered" evidence="4">
    <location>
        <begin position="876"/>
        <end position="1026"/>
    </location>
</feature>
<dbReference type="PROSITE" id="PS50102">
    <property type="entry name" value="RRM"/>
    <property type="match status" value="4"/>
</dbReference>
<keyword evidence="7" id="KW-1185">Reference proteome</keyword>
<feature type="compositionally biased region" description="Basic residues" evidence="4">
    <location>
        <begin position="238"/>
        <end position="247"/>
    </location>
</feature>
<feature type="domain" description="RRM" evidence="5">
    <location>
        <begin position="653"/>
        <end position="728"/>
    </location>
</feature>
<proteinExistence type="predicted"/>
<dbReference type="InterPro" id="IPR050666">
    <property type="entry name" value="ESRP"/>
</dbReference>
<organism evidence="6 7">
    <name type="scientific">Larinioides sclopetarius</name>
    <dbReference type="NCBI Taxonomy" id="280406"/>
    <lineage>
        <taxon>Eukaryota</taxon>
        <taxon>Metazoa</taxon>
        <taxon>Ecdysozoa</taxon>
        <taxon>Arthropoda</taxon>
        <taxon>Chelicerata</taxon>
        <taxon>Arachnida</taxon>
        <taxon>Araneae</taxon>
        <taxon>Araneomorphae</taxon>
        <taxon>Entelegynae</taxon>
        <taxon>Araneoidea</taxon>
        <taxon>Araneidae</taxon>
        <taxon>Larinioides</taxon>
    </lineage>
</organism>
<feature type="compositionally biased region" description="Basic and acidic residues" evidence="4">
    <location>
        <begin position="248"/>
        <end position="297"/>
    </location>
</feature>
<feature type="compositionally biased region" description="Low complexity" evidence="4">
    <location>
        <begin position="748"/>
        <end position="762"/>
    </location>
</feature>
<dbReference type="CDD" id="cd12254">
    <property type="entry name" value="RRM_hnRNPH_ESRPs_RBM12_like"/>
    <property type="match status" value="2"/>
</dbReference>
<feature type="region of interest" description="Disordered" evidence="4">
    <location>
        <begin position="186"/>
        <end position="307"/>
    </location>
</feature>
<dbReference type="Pfam" id="PF00076">
    <property type="entry name" value="RRM_1"/>
    <property type="match status" value="3"/>
</dbReference>
<dbReference type="SUPFAM" id="SSF54928">
    <property type="entry name" value="RNA-binding domain, RBD"/>
    <property type="match status" value="4"/>
</dbReference>
<evidence type="ECO:0000256" key="4">
    <source>
        <dbReference type="SAM" id="MobiDB-lite"/>
    </source>
</evidence>
<feature type="compositionally biased region" description="Polar residues" evidence="4">
    <location>
        <begin position="772"/>
        <end position="789"/>
    </location>
</feature>